<feature type="compositionally biased region" description="Gly residues" evidence="1">
    <location>
        <begin position="270"/>
        <end position="283"/>
    </location>
</feature>
<evidence type="ECO:0000256" key="1">
    <source>
        <dbReference type="SAM" id="MobiDB-lite"/>
    </source>
</evidence>
<reference evidence="2" key="1">
    <citation type="journal article" date="2021" name="Proc. Natl. Acad. Sci. U.S.A.">
        <title>Three genomes in the algal genus Volvox reveal the fate of a haploid sex-determining region after a transition to homothallism.</title>
        <authorList>
            <person name="Yamamoto K."/>
            <person name="Hamaji T."/>
            <person name="Kawai-Toyooka H."/>
            <person name="Matsuzaki R."/>
            <person name="Takahashi F."/>
            <person name="Nishimura Y."/>
            <person name="Kawachi M."/>
            <person name="Noguchi H."/>
            <person name="Minakuchi Y."/>
            <person name="Umen J.G."/>
            <person name="Toyoda A."/>
            <person name="Nozaki H."/>
        </authorList>
    </citation>
    <scope>NUCLEOTIDE SEQUENCE</scope>
    <source>
        <strain evidence="2">NIES-3785</strain>
    </source>
</reference>
<accession>A0A8J4C1C6</accession>
<dbReference type="EMBL" id="BNCQ01000007">
    <property type="protein sequence ID" value="GIM00454.1"/>
    <property type="molecule type" value="Genomic_DNA"/>
</dbReference>
<feature type="region of interest" description="Disordered" evidence="1">
    <location>
        <begin position="148"/>
        <end position="199"/>
    </location>
</feature>
<evidence type="ECO:0000313" key="2">
    <source>
        <dbReference type="EMBL" id="GIM00454.1"/>
    </source>
</evidence>
<protein>
    <submittedName>
        <fullName evidence="2">Uncharacterized protein</fullName>
    </submittedName>
</protein>
<evidence type="ECO:0000313" key="3">
    <source>
        <dbReference type="Proteomes" id="UP000722791"/>
    </source>
</evidence>
<organism evidence="2 3">
    <name type="scientific">Volvox reticuliferus</name>
    <dbReference type="NCBI Taxonomy" id="1737510"/>
    <lineage>
        <taxon>Eukaryota</taxon>
        <taxon>Viridiplantae</taxon>
        <taxon>Chlorophyta</taxon>
        <taxon>core chlorophytes</taxon>
        <taxon>Chlorophyceae</taxon>
        <taxon>CS clade</taxon>
        <taxon>Chlamydomonadales</taxon>
        <taxon>Volvocaceae</taxon>
        <taxon>Volvox</taxon>
    </lineage>
</organism>
<dbReference type="AlphaFoldDB" id="A0A8J4C1C6"/>
<comment type="caution">
    <text evidence="2">The sequence shown here is derived from an EMBL/GenBank/DDBJ whole genome shotgun (WGS) entry which is preliminary data.</text>
</comment>
<feature type="region of interest" description="Disordered" evidence="1">
    <location>
        <begin position="243"/>
        <end position="293"/>
    </location>
</feature>
<proteinExistence type="predicted"/>
<dbReference type="OrthoDB" id="10249612at2759"/>
<name>A0A8J4C1C6_9CHLO</name>
<feature type="compositionally biased region" description="Polar residues" evidence="1">
    <location>
        <begin position="252"/>
        <end position="266"/>
    </location>
</feature>
<gene>
    <name evidence="2" type="ORF">Vretimale_5221</name>
</gene>
<sequence length="683" mass="73055">MAAPWEPARLGTSYSFGRPFVDKPSFDGLPSESVRLAQASLLAADRAAADWERVEFLFERNWFGPCACLRRMWSLEEPGDFLDLDANPTDTQTRSVSYATGPFLCLFGAFQPQPKPKPQSASHLIQPVSSSVSDQAVLYGVATAPVPEPAFVSNDTAQDLSPRKAVPVPMRTAGSTKEKGDAGPFPPAAATDPSEGTVPVPAEPLPAQPTALARAAAKDPAIDPLGPQLGTWADRQYRLLDPVPERSEFGPGSTSGNSAYSPSTRPLNGGAAGSGGCGSGSGGSSSVQTLSRCQTASPSLLDPLHKQKQEHQHSHPNHDVQKYALQDGRGQGQEYEDRDVAQQLQRTAPIDAAVKQIDTEAQIQEAAWRWRFTRRWQAEQARTEPDQASSAPRDQMEEALAYLQATNATTTVSMQIANVSSRGSGSRISSSRGGVSMDGSLPLTGTVGTLGAAASTLGGDWPLAACGSGSGSFTSGPRILGRQTSGELLAASREVASMNRRAAAVLQQQLDCELEADRRIQKSLGQGPPWVGTYIPIVQIDEWGSFRFLMLKLRDQLARGGAAPGTERQRILIRGHNYGSEGQLMEECSREIMNLAQKHELPFEVPTCMGGGVMEWRRDRDRHLHLHSGFVMDRALPLPLPLAAGALIAGNGNRPASAIDLLNLAAALARQSFPPTYKVTVQG</sequence>
<dbReference type="Proteomes" id="UP000722791">
    <property type="component" value="Unassembled WGS sequence"/>
</dbReference>